<evidence type="ECO:0000313" key="2">
    <source>
        <dbReference type="Proteomes" id="UP000669179"/>
    </source>
</evidence>
<dbReference type="Gene3D" id="3.30.70.1230">
    <property type="entry name" value="Nucleotide cyclase"/>
    <property type="match status" value="1"/>
</dbReference>
<protein>
    <submittedName>
        <fullName evidence="1">Uncharacterized protein</fullName>
    </submittedName>
</protein>
<accession>A0A939T3N4</accession>
<organism evidence="1 2">
    <name type="scientific">Actinomadura barringtoniae</name>
    <dbReference type="NCBI Taxonomy" id="1427535"/>
    <lineage>
        <taxon>Bacteria</taxon>
        <taxon>Bacillati</taxon>
        <taxon>Actinomycetota</taxon>
        <taxon>Actinomycetes</taxon>
        <taxon>Streptosporangiales</taxon>
        <taxon>Thermomonosporaceae</taxon>
        <taxon>Actinomadura</taxon>
    </lineage>
</organism>
<dbReference type="EMBL" id="JAGEOJ010000013">
    <property type="protein sequence ID" value="MBO2451416.1"/>
    <property type="molecule type" value="Genomic_DNA"/>
</dbReference>
<dbReference type="RefSeq" id="WP_208259317.1">
    <property type="nucleotide sequence ID" value="NZ_JAGEOJ010000013.1"/>
</dbReference>
<proteinExistence type="predicted"/>
<keyword evidence="2" id="KW-1185">Reference proteome</keyword>
<dbReference type="SUPFAM" id="SSF55073">
    <property type="entry name" value="Nucleotide cyclase"/>
    <property type="match status" value="1"/>
</dbReference>
<gene>
    <name evidence="1" type="ORF">J4573_30300</name>
</gene>
<sequence length="234" mass="26340">MREPAELLPQTTLNGFSARIHRAIQPRRYTSLVGLDIVSFNAPGRDEVVQRELRRRLYAYLCEAFAMTCLPWEVCHAEDRGDGVLIVLPPDTPDYLVVEPLLYHVDAVLRRGNRLYGSAARMRLRMAVHAGHVQYDEYGVVGRAVTHLYRLLDSACLRNAVAESGTELGVIVSHRMFDDVASYRAIMDPARFTPVEVTAKETEAMAWVWLSSAAHCRRAEDKGREANRAVNTGM</sequence>
<comment type="caution">
    <text evidence="1">The sequence shown here is derived from an EMBL/GenBank/DDBJ whole genome shotgun (WGS) entry which is preliminary data.</text>
</comment>
<reference evidence="1" key="1">
    <citation type="submission" date="2021-03" db="EMBL/GenBank/DDBJ databases">
        <authorList>
            <person name="Kanchanasin P."/>
            <person name="Saeng-In P."/>
            <person name="Phongsopitanun W."/>
            <person name="Yuki M."/>
            <person name="Kudo T."/>
            <person name="Ohkuma M."/>
            <person name="Tanasupawat S."/>
        </authorList>
    </citation>
    <scope>NUCLEOTIDE SEQUENCE</scope>
    <source>
        <strain evidence="1">GKU 128</strain>
    </source>
</reference>
<name>A0A939T3N4_9ACTN</name>
<evidence type="ECO:0000313" key="1">
    <source>
        <dbReference type="EMBL" id="MBO2451416.1"/>
    </source>
</evidence>
<dbReference type="AlphaFoldDB" id="A0A939T3N4"/>
<dbReference type="Proteomes" id="UP000669179">
    <property type="component" value="Unassembled WGS sequence"/>
</dbReference>
<dbReference type="InterPro" id="IPR029787">
    <property type="entry name" value="Nucleotide_cyclase"/>
</dbReference>